<dbReference type="EMBL" id="LAZR01007491">
    <property type="protein sequence ID" value="KKM84926.1"/>
    <property type="molecule type" value="Genomic_DNA"/>
</dbReference>
<name>A0A0F9LCB4_9ZZZZ</name>
<sequence length="249" mass="27818">MRYTIGPVTPFTEVSCDVWSYSFQRRSFYANGRHWIFYRESGGDGVWRSSTDGINWSATTIFRAVSYSVTFAIHFDGTYVHYVYEDGTGNALYYRRGTPNANGTITWSAVEQTVLAGVGGIRYYWVTIGVDSGGYPWIGYQRRGIVGERYPYVIKSSTNDGTWTTEGGFPYQLKNVADNSWIVIPIALTSNRMYVIYSSDGETLGKLYDAGWGGEEDSGADPYWGYTISATTDGDDVLLIISETVTDNV</sequence>
<feature type="non-terminal residue" evidence="1">
    <location>
        <position position="249"/>
    </location>
</feature>
<organism evidence="1">
    <name type="scientific">marine sediment metagenome</name>
    <dbReference type="NCBI Taxonomy" id="412755"/>
    <lineage>
        <taxon>unclassified sequences</taxon>
        <taxon>metagenomes</taxon>
        <taxon>ecological metagenomes</taxon>
    </lineage>
</organism>
<dbReference type="AlphaFoldDB" id="A0A0F9LCB4"/>
<accession>A0A0F9LCB4</accession>
<protein>
    <submittedName>
        <fullName evidence="1">Uncharacterized protein</fullName>
    </submittedName>
</protein>
<reference evidence="1" key="1">
    <citation type="journal article" date="2015" name="Nature">
        <title>Complex archaea that bridge the gap between prokaryotes and eukaryotes.</title>
        <authorList>
            <person name="Spang A."/>
            <person name="Saw J.H."/>
            <person name="Jorgensen S.L."/>
            <person name="Zaremba-Niedzwiedzka K."/>
            <person name="Martijn J."/>
            <person name="Lind A.E."/>
            <person name="van Eijk R."/>
            <person name="Schleper C."/>
            <person name="Guy L."/>
            <person name="Ettema T.J."/>
        </authorList>
    </citation>
    <scope>NUCLEOTIDE SEQUENCE</scope>
</reference>
<gene>
    <name evidence="1" type="ORF">LCGC14_1294200</name>
</gene>
<proteinExistence type="predicted"/>
<comment type="caution">
    <text evidence="1">The sequence shown here is derived from an EMBL/GenBank/DDBJ whole genome shotgun (WGS) entry which is preliminary data.</text>
</comment>
<evidence type="ECO:0000313" key="1">
    <source>
        <dbReference type="EMBL" id="KKM84926.1"/>
    </source>
</evidence>